<feature type="chain" id="PRO_5045106696" description="TPM domain-containing protein" evidence="2">
    <location>
        <begin position="38"/>
        <end position="205"/>
    </location>
</feature>
<evidence type="ECO:0000256" key="2">
    <source>
        <dbReference type="SAM" id="SignalP"/>
    </source>
</evidence>
<reference evidence="3 4" key="1">
    <citation type="submission" date="2020-03" db="EMBL/GenBank/DDBJ databases">
        <title>WGS of the type strain of Planosporangium spp.</title>
        <authorList>
            <person name="Thawai C."/>
        </authorList>
    </citation>
    <scope>NUCLEOTIDE SEQUENCE [LARGE SCALE GENOMIC DNA]</scope>
    <source>
        <strain evidence="3 4">TBRC 5610</strain>
    </source>
</reference>
<evidence type="ECO:0000256" key="1">
    <source>
        <dbReference type="SAM" id="Phobius"/>
    </source>
</evidence>
<sequence>MIMLTAQTRRRRRFGAVVVTVATALASVLLTAAPAGAATVAIHDDSQVLDATRVQNEAASLPDPVAVYTTTKFADDKAAFDREAQSKVTIPTAIVIAVNTQSQHLAIRTGPRSRVSQSEAQQATQSFATSYRANHDYTAATVAALDSMRTAVRNGPAAGARPPAHRTARSSGGGLVGGLFCLLLVVAVVVAIVGITRRSRRARRS</sequence>
<keyword evidence="1" id="KW-0472">Membrane</keyword>
<keyword evidence="4" id="KW-1185">Reference proteome</keyword>
<proteinExistence type="predicted"/>
<accession>A0ABX0Y429</accession>
<name>A0ABX0Y429_9ACTN</name>
<protein>
    <recommendedName>
        <fullName evidence="5">TPM domain-containing protein</fullName>
    </recommendedName>
</protein>
<keyword evidence="2" id="KW-0732">Signal</keyword>
<gene>
    <name evidence="3" type="ORF">HC031_26050</name>
</gene>
<evidence type="ECO:0008006" key="5">
    <source>
        <dbReference type="Google" id="ProtNLM"/>
    </source>
</evidence>
<organism evidence="3 4">
    <name type="scientific">Planosporangium thailandense</name>
    <dbReference type="NCBI Taxonomy" id="765197"/>
    <lineage>
        <taxon>Bacteria</taxon>
        <taxon>Bacillati</taxon>
        <taxon>Actinomycetota</taxon>
        <taxon>Actinomycetes</taxon>
        <taxon>Micromonosporales</taxon>
        <taxon>Micromonosporaceae</taxon>
        <taxon>Planosporangium</taxon>
    </lineage>
</organism>
<evidence type="ECO:0000313" key="3">
    <source>
        <dbReference type="EMBL" id="NJC73155.1"/>
    </source>
</evidence>
<dbReference type="EMBL" id="JAATVY010000026">
    <property type="protein sequence ID" value="NJC73155.1"/>
    <property type="molecule type" value="Genomic_DNA"/>
</dbReference>
<comment type="caution">
    <text evidence="3">The sequence shown here is derived from an EMBL/GenBank/DDBJ whole genome shotgun (WGS) entry which is preliminary data.</text>
</comment>
<feature type="transmembrane region" description="Helical" evidence="1">
    <location>
        <begin position="175"/>
        <end position="195"/>
    </location>
</feature>
<dbReference type="RefSeq" id="WP_167928064.1">
    <property type="nucleotide sequence ID" value="NZ_JAATVY010000026.1"/>
</dbReference>
<evidence type="ECO:0000313" key="4">
    <source>
        <dbReference type="Proteomes" id="UP000722989"/>
    </source>
</evidence>
<dbReference type="Proteomes" id="UP000722989">
    <property type="component" value="Unassembled WGS sequence"/>
</dbReference>
<feature type="signal peptide" evidence="2">
    <location>
        <begin position="1"/>
        <end position="37"/>
    </location>
</feature>
<keyword evidence="1" id="KW-0812">Transmembrane</keyword>
<keyword evidence="1" id="KW-1133">Transmembrane helix</keyword>